<keyword evidence="2" id="KW-1185">Reference proteome</keyword>
<dbReference type="Proteomes" id="UP000199163">
    <property type="component" value="Unassembled WGS sequence"/>
</dbReference>
<reference evidence="2" key="1">
    <citation type="submission" date="2016-10" db="EMBL/GenBank/DDBJ databases">
        <authorList>
            <person name="Varghese N."/>
            <person name="Submissions S."/>
        </authorList>
    </citation>
    <scope>NUCLEOTIDE SEQUENCE [LARGE SCALE GENOMIC DNA]</scope>
    <source>
        <strain evidence="2">DSM 21632</strain>
    </source>
</reference>
<dbReference type="OrthoDB" id="2945432at2"/>
<gene>
    <name evidence="1" type="ORF">SAMN05192534_10222</name>
</gene>
<dbReference type="AlphaFoldDB" id="A0A1G8A4Y2"/>
<sequence>MTYSAAKHILFAEKRETFAQSFEILANKLIEHDIDISLLDDVVDAVQEVEELTADAAFENGYKKGWYNGKAHTQYDTYREELKKETIIP</sequence>
<protein>
    <submittedName>
        <fullName evidence="1">Uncharacterized protein</fullName>
    </submittedName>
</protein>
<evidence type="ECO:0000313" key="1">
    <source>
        <dbReference type="EMBL" id="SDH15916.1"/>
    </source>
</evidence>
<dbReference type="RefSeq" id="WP_091271195.1">
    <property type="nucleotide sequence ID" value="NZ_FNDK01000002.1"/>
</dbReference>
<accession>A0A1G8A4Y2</accession>
<organism evidence="1 2">
    <name type="scientific">Alteribacillus persepolensis</name>
    <dbReference type="NCBI Taxonomy" id="568899"/>
    <lineage>
        <taxon>Bacteria</taxon>
        <taxon>Bacillati</taxon>
        <taxon>Bacillota</taxon>
        <taxon>Bacilli</taxon>
        <taxon>Bacillales</taxon>
        <taxon>Bacillaceae</taxon>
        <taxon>Alteribacillus</taxon>
    </lineage>
</organism>
<dbReference type="EMBL" id="FNDK01000002">
    <property type="protein sequence ID" value="SDH15916.1"/>
    <property type="molecule type" value="Genomic_DNA"/>
</dbReference>
<evidence type="ECO:0000313" key="2">
    <source>
        <dbReference type="Proteomes" id="UP000199163"/>
    </source>
</evidence>
<name>A0A1G8A4Y2_9BACI</name>
<proteinExistence type="predicted"/>